<protein>
    <submittedName>
        <fullName evidence="5">Response regulator</fullName>
    </submittedName>
</protein>
<dbReference type="EMBL" id="CP029188">
    <property type="protein sequence ID" value="AWI30135.1"/>
    <property type="molecule type" value="Genomic_DNA"/>
</dbReference>
<evidence type="ECO:0000313" key="5">
    <source>
        <dbReference type="EMBL" id="AWI30135.1"/>
    </source>
</evidence>
<proteinExistence type="predicted"/>
<dbReference type="Proteomes" id="UP000244900">
    <property type="component" value="Chromosome"/>
</dbReference>
<dbReference type="Pfam" id="PF00072">
    <property type="entry name" value="Response_reg"/>
    <property type="match status" value="1"/>
</dbReference>
<evidence type="ECO:0000256" key="1">
    <source>
        <dbReference type="ARBA" id="ARBA00022553"/>
    </source>
</evidence>
<dbReference type="RefSeq" id="WP_108906888.1">
    <property type="nucleotide sequence ID" value="NZ_CP029188.1"/>
</dbReference>
<comment type="caution">
    <text evidence="2">Lacks conserved residue(s) required for the propagation of feature annotation.</text>
</comment>
<feature type="coiled-coil region" evidence="3">
    <location>
        <begin position="156"/>
        <end position="218"/>
    </location>
</feature>
<dbReference type="PROSITE" id="PS50110">
    <property type="entry name" value="RESPONSE_REGULATORY"/>
    <property type="match status" value="1"/>
</dbReference>
<dbReference type="KEGG" id="stir:DDW44_16170"/>
<accession>A0A2S1SUQ9</accession>
<evidence type="ECO:0000259" key="4">
    <source>
        <dbReference type="PROSITE" id="PS50110"/>
    </source>
</evidence>
<name>A0A2S1SUQ9_9ACTN</name>
<keyword evidence="1" id="KW-0597">Phosphoprotein</keyword>
<reference evidence="5 6" key="1">
    <citation type="submission" date="2018-05" db="EMBL/GenBank/DDBJ databases">
        <title>Complete genome sequence of sponge-derived Streptomyces sp. HNM0039.</title>
        <authorList>
            <person name="Huang X."/>
            <person name="Zhou S."/>
        </authorList>
    </citation>
    <scope>NUCLEOTIDE SEQUENCE [LARGE SCALE GENOMIC DNA]</scope>
    <source>
        <strain evidence="5 6">HNM0039</strain>
    </source>
</reference>
<feature type="domain" description="Response regulatory" evidence="4">
    <location>
        <begin position="237"/>
        <end position="354"/>
    </location>
</feature>
<sequence>MGELLPLASDLSEEGRALSEALRSIFSGLGISVRRYAARRHRDPGSVSRFLNGSRIPPWEFVADLINDVAEQMGKAPTPDAMNVLREVHRSALKASSAPMHAVQLLEDQLAEADRDARATALQQEMLMEALQARQRRIADLQVQLSESESSRIREGARLTKELELQRVRFDELEAERDQLLEAIRQLEEELVAVQARHLEAESRCDLLEQRLASMEGDSDADPVEARLAEKEPPKSQILIVESDAANATALRATLEPLDQDLVFASTGGEALRLSSQGGVSLIIVSVELQGEMSGYETVAQIKLVPESRDIPVIFLTDMDGGHSSFRGYAAGGVDYLVRPVDPWVLRAKAAVFVELHWKTAYMREAEGLIRVLEANSRERGSS</sequence>
<dbReference type="GO" id="GO:0000160">
    <property type="term" value="P:phosphorelay signal transduction system"/>
    <property type="evidence" value="ECO:0007669"/>
    <property type="project" value="InterPro"/>
</dbReference>
<dbReference type="InterPro" id="IPR011006">
    <property type="entry name" value="CheY-like_superfamily"/>
</dbReference>
<dbReference type="SMART" id="SM00448">
    <property type="entry name" value="REC"/>
    <property type="match status" value="1"/>
</dbReference>
<evidence type="ECO:0000256" key="2">
    <source>
        <dbReference type="PROSITE-ProRule" id="PRU00169"/>
    </source>
</evidence>
<dbReference type="PANTHER" id="PTHR44591:SF3">
    <property type="entry name" value="RESPONSE REGULATORY DOMAIN-CONTAINING PROTEIN"/>
    <property type="match status" value="1"/>
</dbReference>
<dbReference type="Gene3D" id="3.40.50.2300">
    <property type="match status" value="1"/>
</dbReference>
<dbReference type="InterPro" id="IPR001789">
    <property type="entry name" value="Sig_transdc_resp-reg_receiver"/>
</dbReference>
<evidence type="ECO:0000256" key="3">
    <source>
        <dbReference type="SAM" id="Coils"/>
    </source>
</evidence>
<keyword evidence="6" id="KW-1185">Reference proteome</keyword>
<dbReference type="OrthoDB" id="4101465at2"/>
<dbReference type="SUPFAM" id="SSF52172">
    <property type="entry name" value="CheY-like"/>
    <property type="match status" value="1"/>
</dbReference>
<dbReference type="PANTHER" id="PTHR44591">
    <property type="entry name" value="STRESS RESPONSE REGULATOR PROTEIN 1"/>
    <property type="match status" value="1"/>
</dbReference>
<keyword evidence="3" id="KW-0175">Coiled coil</keyword>
<evidence type="ECO:0000313" key="6">
    <source>
        <dbReference type="Proteomes" id="UP000244900"/>
    </source>
</evidence>
<dbReference type="AlphaFoldDB" id="A0A2S1SUQ9"/>
<gene>
    <name evidence="5" type="ORF">DDW44_16170</name>
</gene>
<organism evidence="5 6">
    <name type="scientific">Streptomyces tirandamycinicus</name>
    <dbReference type="NCBI Taxonomy" id="2174846"/>
    <lineage>
        <taxon>Bacteria</taxon>
        <taxon>Bacillati</taxon>
        <taxon>Actinomycetota</taxon>
        <taxon>Actinomycetes</taxon>
        <taxon>Kitasatosporales</taxon>
        <taxon>Streptomycetaceae</taxon>
        <taxon>Streptomyces</taxon>
    </lineage>
</organism>
<dbReference type="InterPro" id="IPR050595">
    <property type="entry name" value="Bact_response_regulator"/>
</dbReference>